<name>A0A1X7MT96_9HYPH</name>
<dbReference type="AlphaFoldDB" id="A0A1X7MT96"/>
<dbReference type="EMBL" id="FXBL01000004">
    <property type="protein sequence ID" value="SMH27935.1"/>
    <property type="molecule type" value="Genomic_DNA"/>
</dbReference>
<gene>
    <name evidence="2" type="ORF">SAMN02982922_0680</name>
</gene>
<feature type="region of interest" description="Disordered" evidence="1">
    <location>
        <begin position="43"/>
        <end position="63"/>
    </location>
</feature>
<protein>
    <submittedName>
        <fullName evidence="2">Uncharacterized protein</fullName>
    </submittedName>
</protein>
<organism evidence="2 3">
    <name type="scientific">Mesorhizobium australicum</name>
    <dbReference type="NCBI Taxonomy" id="536018"/>
    <lineage>
        <taxon>Bacteria</taxon>
        <taxon>Pseudomonadati</taxon>
        <taxon>Pseudomonadota</taxon>
        <taxon>Alphaproteobacteria</taxon>
        <taxon>Hyphomicrobiales</taxon>
        <taxon>Phyllobacteriaceae</taxon>
        <taxon>Mesorhizobium</taxon>
    </lineage>
</organism>
<keyword evidence="3" id="KW-1185">Reference proteome</keyword>
<proteinExistence type="predicted"/>
<evidence type="ECO:0000313" key="3">
    <source>
        <dbReference type="Proteomes" id="UP000193083"/>
    </source>
</evidence>
<feature type="compositionally biased region" description="Low complexity" evidence="1">
    <location>
        <begin position="49"/>
        <end position="63"/>
    </location>
</feature>
<dbReference type="Proteomes" id="UP000193083">
    <property type="component" value="Unassembled WGS sequence"/>
</dbReference>
<evidence type="ECO:0000256" key="1">
    <source>
        <dbReference type="SAM" id="MobiDB-lite"/>
    </source>
</evidence>
<reference evidence="2 3" key="1">
    <citation type="submission" date="2017-04" db="EMBL/GenBank/DDBJ databases">
        <authorList>
            <person name="Afonso C.L."/>
            <person name="Miller P.J."/>
            <person name="Scott M.A."/>
            <person name="Spackman E."/>
            <person name="Goraichik I."/>
            <person name="Dimitrov K.M."/>
            <person name="Suarez D.L."/>
            <person name="Swayne D.E."/>
        </authorList>
    </citation>
    <scope>NUCLEOTIDE SEQUENCE [LARGE SCALE GENOMIC DNA]</scope>
    <source>
        <strain evidence="2 3">B5P</strain>
    </source>
</reference>
<sequence length="81" mass="8580">MMTVNEIFAEDRRNPPAERSLRWEETRGGITIVVEPKQRGALGSMPVNTAAMPTGTRTAAGRGSTAISIPAVTICCRGPAP</sequence>
<evidence type="ECO:0000313" key="2">
    <source>
        <dbReference type="EMBL" id="SMH27935.1"/>
    </source>
</evidence>
<accession>A0A1X7MT96</accession>